<protein>
    <submittedName>
        <fullName evidence="1">Uncharacterized protein</fullName>
    </submittedName>
</protein>
<evidence type="ECO:0000313" key="1">
    <source>
        <dbReference type="EMBL" id="CAF0891243.1"/>
    </source>
</evidence>
<dbReference type="EMBL" id="CAJNOQ010001386">
    <property type="protein sequence ID" value="CAF0891243.1"/>
    <property type="molecule type" value="Genomic_DNA"/>
</dbReference>
<proteinExistence type="predicted"/>
<accession>A0A813YX81</accession>
<dbReference type="Proteomes" id="UP000663829">
    <property type="component" value="Unassembled WGS sequence"/>
</dbReference>
<keyword evidence="3" id="KW-1185">Reference proteome</keyword>
<gene>
    <name evidence="1" type="ORF">GPM918_LOCUS8134</name>
    <name evidence="2" type="ORF">SRO942_LOCUS8134</name>
</gene>
<evidence type="ECO:0000313" key="3">
    <source>
        <dbReference type="Proteomes" id="UP000663829"/>
    </source>
</evidence>
<name>A0A813YX81_9BILA</name>
<dbReference type="Proteomes" id="UP000681722">
    <property type="component" value="Unassembled WGS sequence"/>
</dbReference>
<reference evidence="1" key="1">
    <citation type="submission" date="2021-02" db="EMBL/GenBank/DDBJ databases">
        <authorList>
            <person name="Nowell W R."/>
        </authorList>
    </citation>
    <scope>NUCLEOTIDE SEQUENCE</scope>
</reference>
<evidence type="ECO:0000313" key="2">
    <source>
        <dbReference type="EMBL" id="CAF3675513.1"/>
    </source>
</evidence>
<comment type="caution">
    <text evidence="1">The sequence shown here is derived from an EMBL/GenBank/DDBJ whole genome shotgun (WGS) entry which is preliminary data.</text>
</comment>
<dbReference type="AlphaFoldDB" id="A0A813YX81"/>
<sequence length="86" mass="9867">MKKNKQPRLISDNYTRDGDRVQFDIIQSRRGLQAYNVERFVYQTLGQRLASGWATATEDCVTVTRQPKDVIAKPASSEASYDVEKR</sequence>
<dbReference type="EMBL" id="CAJOBC010001386">
    <property type="protein sequence ID" value="CAF3675513.1"/>
    <property type="molecule type" value="Genomic_DNA"/>
</dbReference>
<organism evidence="1 3">
    <name type="scientific">Didymodactylos carnosus</name>
    <dbReference type="NCBI Taxonomy" id="1234261"/>
    <lineage>
        <taxon>Eukaryota</taxon>
        <taxon>Metazoa</taxon>
        <taxon>Spiralia</taxon>
        <taxon>Gnathifera</taxon>
        <taxon>Rotifera</taxon>
        <taxon>Eurotatoria</taxon>
        <taxon>Bdelloidea</taxon>
        <taxon>Philodinida</taxon>
        <taxon>Philodinidae</taxon>
        <taxon>Didymodactylos</taxon>
    </lineage>
</organism>